<gene>
    <name evidence="2" type="ORF">SAMN04488692_1012</name>
</gene>
<evidence type="ECO:0000313" key="3">
    <source>
        <dbReference type="Proteomes" id="UP000199476"/>
    </source>
</evidence>
<dbReference type="GO" id="GO:0016740">
    <property type="term" value="F:transferase activity"/>
    <property type="evidence" value="ECO:0007669"/>
    <property type="project" value="UniProtKB-KW"/>
</dbReference>
<dbReference type="PIRSF" id="PIRSF020217">
    <property type="entry name" value="UCP020217"/>
    <property type="match status" value="1"/>
</dbReference>
<keyword evidence="3" id="KW-1185">Reference proteome</keyword>
<dbReference type="SUPFAM" id="SSF81301">
    <property type="entry name" value="Nucleotidyltransferase"/>
    <property type="match status" value="1"/>
</dbReference>
<dbReference type="STRING" id="321763.SAMN04488692_1012"/>
<dbReference type="EMBL" id="FNGO01000001">
    <property type="protein sequence ID" value="SDL03959.1"/>
    <property type="molecule type" value="Genomic_DNA"/>
</dbReference>
<keyword evidence="2" id="KW-0808">Transferase</keyword>
<proteinExistence type="predicted"/>
<dbReference type="AlphaFoldDB" id="A0A1G9GTD1"/>
<reference evidence="2 3" key="1">
    <citation type="submission" date="2016-10" db="EMBL/GenBank/DDBJ databases">
        <authorList>
            <person name="de Groot N.N."/>
        </authorList>
    </citation>
    <scope>NUCLEOTIDE SEQUENCE [LARGE SCALE GENOMIC DNA]</scope>
    <source>
        <strain evidence="2 3">SLAS-1</strain>
    </source>
</reference>
<name>A0A1G9GTD1_9FIRM</name>
<evidence type="ECO:0000313" key="2">
    <source>
        <dbReference type="EMBL" id="SDL03959.1"/>
    </source>
</evidence>
<dbReference type="CDD" id="cd05403">
    <property type="entry name" value="NT_KNTase_like"/>
    <property type="match status" value="1"/>
</dbReference>
<feature type="domain" description="Polymerase beta nucleotidyltransferase" evidence="1">
    <location>
        <begin position="28"/>
        <end position="110"/>
    </location>
</feature>
<dbReference type="InterPro" id="IPR041633">
    <property type="entry name" value="Polbeta"/>
</dbReference>
<accession>A0A1G9GTD1</accession>
<dbReference type="Pfam" id="PF18765">
    <property type="entry name" value="Polbeta"/>
    <property type="match status" value="1"/>
</dbReference>
<dbReference type="Gene3D" id="3.30.460.10">
    <property type="entry name" value="Beta Polymerase, domain 2"/>
    <property type="match status" value="1"/>
</dbReference>
<sequence>MEKEAAKKEAARKKRLRRAREKVDAVAELAVDSFNVDEVWIFGSLATKKMRKNSDIDIMVSGLPMEKYWSFFKKAEELAYPFKIDIVLREKASSALKKRVKREGVKLTGEEKNNQLFSG</sequence>
<protein>
    <submittedName>
        <fullName evidence="2">Predicted nucleotidyltransferase</fullName>
    </submittedName>
</protein>
<evidence type="ECO:0000259" key="1">
    <source>
        <dbReference type="Pfam" id="PF18765"/>
    </source>
</evidence>
<dbReference type="Proteomes" id="UP000199476">
    <property type="component" value="Unassembled WGS sequence"/>
</dbReference>
<dbReference type="InterPro" id="IPR043519">
    <property type="entry name" value="NT_sf"/>
</dbReference>
<dbReference type="InterPro" id="IPR024700">
    <property type="entry name" value="UCP020217"/>
</dbReference>
<organism evidence="2 3">
    <name type="scientific">Halarsenatibacter silvermanii</name>
    <dbReference type="NCBI Taxonomy" id="321763"/>
    <lineage>
        <taxon>Bacteria</taxon>
        <taxon>Bacillati</taxon>
        <taxon>Bacillota</taxon>
        <taxon>Clostridia</taxon>
        <taxon>Halanaerobiales</taxon>
        <taxon>Halarsenatibacteraceae</taxon>
        <taxon>Halarsenatibacter</taxon>
    </lineage>
</organism>